<dbReference type="InterPro" id="IPR006860">
    <property type="entry name" value="FecR"/>
</dbReference>
<accession>A0A4R0N8U8</accession>
<sequence length="335" mass="38366">MAKILRPSKKALISFFKGESAPEESDLIRLYLALDTDQAFVQQCLQETWNGFQEEPQLPLGLADNETAWQKFQGRQSARFTGQFKRNFWKYPLAAAMVILCTSVAFLFYIGNKPLKRQESATNIIRYEKFRAEIAKLTILTLPDSSKVTMFPNASIELPDNFNKTDRRIKLTGKAYFQVKHDVKRPFYVHSGKLSTQVLGTSFQISTIKSGDRHTITLHTGKIAVNYGSAHLDFLVPDQQMTVFETGKFTIMKINAAQLTSWTQEQLRYDQIPLSDICSELEDWYGLRITIRKEAVRDKKLTASFKRKPLNTVLDILSMTGGFEYSIENNQVTIY</sequence>
<dbReference type="GO" id="GO:0016989">
    <property type="term" value="F:sigma factor antagonist activity"/>
    <property type="evidence" value="ECO:0007669"/>
    <property type="project" value="TreeGrafter"/>
</dbReference>
<dbReference type="AlphaFoldDB" id="A0A4R0N8U8"/>
<dbReference type="PANTHER" id="PTHR30273:SF2">
    <property type="entry name" value="PROTEIN FECR"/>
    <property type="match status" value="1"/>
</dbReference>
<keyword evidence="1" id="KW-0472">Membrane</keyword>
<keyword evidence="5" id="KW-1185">Reference proteome</keyword>
<dbReference type="EMBL" id="SJSM01000005">
    <property type="protein sequence ID" value="TCC96571.1"/>
    <property type="molecule type" value="Genomic_DNA"/>
</dbReference>
<feature type="transmembrane region" description="Helical" evidence="1">
    <location>
        <begin position="88"/>
        <end position="110"/>
    </location>
</feature>
<dbReference type="Gene3D" id="2.60.120.1440">
    <property type="match status" value="1"/>
</dbReference>
<protein>
    <submittedName>
        <fullName evidence="4">FecR family protein</fullName>
    </submittedName>
</protein>
<dbReference type="OrthoDB" id="710152at2"/>
<dbReference type="Pfam" id="PF16344">
    <property type="entry name" value="FecR_C"/>
    <property type="match status" value="1"/>
</dbReference>
<evidence type="ECO:0000313" key="4">
    <source>
        <dbReference type="EMBL" id="TCC96571.1"/>
    </source>
</evidence>
<feature type="domain" description="FecR protein" evidence="2">
    <location>
        <begin position="140"/>
        <end position="223"/>
    </location>
</feature>
<gene>
    <name evidence="4" type="ORF">EZ444_11390</name>
</gene>
<keyword evidence="1" id="KW-0812">Transmembrane</keyword>
<reference evidence="4 5" key="1">
    <citation type="submission" date="2019-02" db="EMBL/GenBank/DDBJ databases">
        <title>Pedobacter sp. RP-3-8 sp. nov., isolated from Arctic soil.</title>
        <authorList>
            <person name="Dahal R.H."/>
        </authorList>
    </citation>
    <scope>NUCLEOTIDE SEQUENCE [LARGE SCALE GENOMIC DNA]</scope>
    <source>
        <strain evidence="4 5">RP-3-8</strain>
    </source>
</reference>
<feature type="domain" description="Protein FecR C-terminal" evidence="3">
    <location>
        <begin position="267"/>
        <end position="334"/>
    </location>
</feature>
<name>A0A4R0N8U8_9SPHI</name>
<proteinExistence type="predicted"/>
<dbReference type="InterPro" id="IPR032508">
    <property type="entry name" value="FecR_C"/>
</dbReference>
<evidence type="ECO:0000313" key="5">
    <source>
        <dbReference type="Proteomes" id="UP000291117"/>
    </source>
</evidence>
<evidence type="ECO:0000259" key="2">
    <source>
        <dbReference type="Pfam" id="PF04773"/>
    </source>
</evidence>
<dbReference type="PANTHER" id="PTHR30273">
    <property type="entry name" value="PERIPLASMIC SIGNAL SENSOR AND SIGMA FACTOR ACTIVATOR FECR-RELATED"/>
    <property type="match status" value="1"/>
</dbReference>
<dbReference type="Gene3D" id="3.55.50.30">
    <property type="match status" value="1"/>
</dbReference>
<keyword evidence="1" id="KW-1133">Transmembrane helix</keyword>
<comment type="caution">
    <text evidence="4">The sequence shown here is derived from an EMBL/GenBank/DDBJ whole genome shotgun (WGS) entry which is preliminary data.</text>
</comment>
<dbReference type="RefSeq" id="WP_131608869.1">
    <property type="nucleotide sequence ID" value="NZ_SJSM01000005.1"/>
</dbReference>
<organism evidence="4 5">
    <name type="scientific">Pedobacter hiemivivus</name>
    <dbReference type="NCBI Taxonomy" id="2530454"/>
    <lineage>
        <taxon>Bacteria</taxon>
        <taxon>Pseudomonadati</taxon>
        <taxon>Bacteroidota</taxon>
        <taxon>Sphingobacteriia</taxon>
        <taxon>Sphingobacteriales</taxon>
        <taxon>Sphingobacteriaceae</taxon>
        <taxon>Pedobacter</taxon>
    </lineage>
</organism>
<dbReference type="Proteomes" id="UP000291117">
    <property type="component" value="Unassembled WGS sequence"/>
</dbReference>
<dbReference type="Pfam" id="PF04773">
    <property type="entry name" value="FecR"/>
    <property type="match status" value="1"/>
</dbReference>
<dbReference type="PIRSF" id="PIRSF018266">
    <property type="entry name" value="FecR"/>
    <property type="match status" value="1"/>
</dbReference>
<evidence type="ECO:0000256" key="1">
    <source>
        <dbReference type="SAM" id="Phobius"/>
    </source>
</evidence>
<dbReference type="InterPro" id="IPR012373">
    <property type="entry name" value="Ferrdict_sens_TM"/>
</dbReference>
<evidence type="ECO:0000259" key="3">
    <source>
        <dbReference type="Pfam" id="PF16344"/>
    </source>
</evidence>